<evidence type="ECO:0000313" key="3">
    <source>
        <dbReference type="EMBL" id="MFA9460981.1"/>
    </source>
</evidence>
<gene>
    <name evidence="3" type="ORF">ACERLL_09100</name>
</gene>
<protein>
    <recommendedName>
        <fullName evidence="5">Right handed beta helix domain-containing protein</fullName>
    </recommendedName>
</protein>
<reference evidence="3 4" key="1">
    <citation type="submission" date="2024-08" db="EMBL/GenBank/DDBJ databases">
        <title>Whole-genome sequencing of halo(alkali)philic microorganisms from hypersaline lakes.</title>
        <authorList>
            <person name="Sorokin D.Y."/>
            <person name="Merkel A.Y."/>
            <person name="Messina E."/>
            <person name="Yakimov M."/>
        </authorList>
    </citation>
    <scope>NUCLEOTIDE SEQUENCE [LARGE SCALE GENOMIC DNA]</scope>
    <source>
        <strain evidence="3 4">Cl-TMA</strain>
    </source>
</reference>
<dbReference type="InterPro" id="IPR012334">
    <property type="entry name" value="Pectin_lyas_fold"/>
</dbReference>
<dbReference type="SUPFAM" id="SSF51126">
    <property type="entry name" value="Pectin lyase-like"/>
    <property type="match status" value="1"/>
</dbReference>
<feature type="chain" id="PRO_5046476057" description="Right handed beta helix domain-containing protein" evidence="2">
    <location>
        <begin position="27"/>
        <end position="733"/>
    </location>
</feature>
<dbReference type="InterPro" id="IPR011047">
    <property type="entry name" value="Quinoprotein_ADH-like_sf"/>
</dbReference>
<proteinExistence type="predicted"/>
<name>A0ABV4TUH3_9GAMM</name>
<dbReference type="EMBL" id="JBGUAW010000005">
    <property type="protein sequence ID" value="MFA9460981.1"/>
    <property type="molecule type" value="Genomic_DNA"/>
</dbReference>
<evidence type="ECO:0008006" key="5">
    <source>
        <dbReference type="Google" id="ProtNLM"/>
    </source>
</evidence>
<dbReference type="InterPro" id="IPR011050">
    <property type="entry name" value="Pectin_lyase_fold/virulence"/>
</dbReference>
<comment type="caution">
    <text evidence="3">The sequence shown here is derived from an EMBL/GenBank/DDBJ whole genome shotgun (WGS) entry which is preliminary data.</text>
</comment>
<dbReference type="SUPFAM" id="SSF50998">
    <property type="entry name" value="Quinoprotein alcohol dehydrogenase-like"/>
    <property type="match status" value="1"/>
</dbReference>
<feature type="signal peptide" evidence="2">
    <location>
        <begin position="1"/>
        <end position="26"/>
    </location>
</feature>
<keyword evidence="2" id="KW-0732">Signal</keyword>
<sequence length="733" mass="80922">MIRTFWKAARILASLLALAVPAAALAEIPPDTWVKRDPEGAGKEENEPDYRPYSGVAAGAGYVFYWGGGHKTHGGNDVDAYLPEEDRWVQLTEEENWENAGSWSHLTPEEKKKLEKARGGGWHVDYLSPRGRPLTAHSYTQVAWFASADRFCISKFGIWCYAPEKGDQEGAWEQVGERIPVSKNAIAPWNLTYDPDLKALVSFTGTGKVTGYLLNDKLGTWEKRVEAAGESWETWSQVFSAYDPVHGEHIVYGAGRWVRVDLRDMQAEEMTQLKEIAGSQPHTFSLEWAPELEKVLLAGHMDGELQLWTYDPEKDVWGRFYMNGKGPVNAHARWDTLAREPETGLYVFVAADDEDAAQIPETWVFRLSGAEKQLARCPYDACVGGNHLHGSLQAALDAVPAGATVGLAEGTYRQCAVIKKPVTLRPLSGRPHLRGKICDRKGILVSRAPGRVVIKGLEVSGAENAKAIWAHEGGGELVLRNMKVHGSGMGILAASDAGSLQIYNSEIYDMHDPDEYAHFVYAGENEELIMEGNYLHGGTDGHFIKAKAVDVRLRYNYIRQENRTDANIINIWGCGDNRVLGNAILSEVHGHPAVAMDLTARRNYGKTIPCPVDRERAFIAYNSFLKEGKRGWSALLLEKYGSDLVLKNNVVAGADLVRGQQEVGVLLEQYNARVRDFQDALLHPGRSIPAVHTTVKPARQYAPVGTEPRANARDMGAYAVARDSAAGLSGKRP</sequence>
<organism evidence="3 4">
    <name type="scientific">Thiohalorhabdus methylotrophus</name>
    <dbReference type="NCBI Taxonomy" id="3242694"/>
    <lineage>
        <taxon>Bacteria</taxon>
        <taxon>Pseudomonadati</taxon>
        <taxon>Pseudomonadota</taxon>
        <taxon>Gammaproteobacteria</taxon>
        <taxon>Thiohalorhabdales</taxon>
        <taxon>Thiohalorhabdaceae</taxon>
        <taxon>Thiohalorhabdus</taxon>
    </lineage>
</organism>
<evidence type="ECO:0000256" key="2">
    <source>
        <dbReference type="SAM" id="SignalP"/>
    </source>
</evidence>
<dbReference type="Gene3D" id="2.160.20.10">
    <property type="entry name" value="Single-stranded right-handed beta-helix, Pectin lyase-like"/>
    <property type="match status" value="1"/>
</dbReference>
<feature type="compositionally biased region" description="Basic and acidic residues" evidence="1">
    <location>
        <begin position="33"/>
        <end position="50"/>
    </location>
</feature>
<feature type="region of interest" description="Disordered" evidence="1">
    <location>
        <begin position="32"/>
        <end position="52"/>
    </location>
</feature>
<dbReference type="Proteomes" id="UP001575181">
    <property type="component" value="Unassembled WGS sequence"/>
</dbReference>
<keyword evidence="4" id="KW-1185">Reference proteome</keyword>
<accession>A0ABV4TUH3</accession>
<dbReference type="RefSeq" id="WP_373655761.1">
    <property type="nucleotide sequence ID" value="NZ_JBGUAW010000005.1"/>
</dbReference>
<evidence type="ECO:0000313" key="4">
    <source>
        <dbReference type="Proteomes" id="UP001575181"/>
    </source>
</evidence>
<evidence type="ECO:0000256" key="1">
    <source>
        <dbReference type="SAM" id="MobiDB-lite"/>
    </source>
</evidence>